<keyword evidence="1" id="KW-1133">Transmembrane helix</keyword>
<name>A0ABV1RN29_9ALTE</name>
<reference evidence="2 3" key="1">
    <citation type="submission" date="2024-06" db="EMBL/GenBank/DDBJ databases">
        <authorList>
            <person name="Chen R.Y."/>
        </authorList>
    </citation>
    <scope>NUCLEOTIDE SEQUENCE [LARGE SCALE GENOMIC DNA]</scope>
    <source>
        <strain evidence="2 3">D2</strain>
    </source>
</reference>
<keyword evidence="3" id="KW-1185">Reference proteome</keyword>
<dbReference type="EMBL" id="JBELOE010000287">
    <property type="protein sequence ID" value="MER2494343.1"/>
    <property type="molecule type" value="Genomic_DNA"/>
</dbReference>
<dbReference type="Proteomes" id="UP001467690">
    <property type="component" value="Unassembled WGS sequence"/>
</dbReference>
<gene>
    <name evidence="2" type="ORF">ABS311_20915</name>
</gene>
<sequence length="151" mass="16397">MMDVLAENIPQSLVALGIVMLAIEVAILGFATFLMFFIGLSLVITGSLMWLDILPQTWGSILLANAIVSGLLAIALWKPLRNLQNKSEVKSVKSDFDGVRFFCDTPIDSKGLSTHTYSGITWKLKSETPIPAGAEVEVVKAEVGTFWVKAV</sequence>
<dbReference type="InterPro" id="IPR052165">
    <property type="entry name" value="Membrane_assoc_protease"/>
</dbReference>
<comment type="caution">
    <text evidence="2">The sequence shown here is derived from an EMBL/GenBank/DDBJ whole genome shotgun (WGS) entry which is preliminary data.</text>
</comment>
<accession>A0ABV1RN29</accession>
<protein>
    <submittedName>
        <fullName evidence="2">NfeD family protein</fullName>
    </submittedName>
</protein>
<feature type="transmembrane region" description="Helical" evidence="1">
    <location>
        <begin position="12"/>
        <end position="38"/>
    </location>
</feature>
<evidence type="ECO:0000256" key="1">
    <source>
        <dbReference type="SAM" id="Phobius"/>
    </source>
</evidence>
<dbReference type="PANTHER" id="PTHR33507">
    <property type="entry name" value="INNER MEMBRANE PROTEIN YBBJ"/>
    <property type="match status" value="1"/>
</dbReference>
<feature type="transmembrane region" description="Helical" evidence="1">
    <location>
        <begin position="58"/>
        <end position="77"/>
    </location>
</feature>
<proteinExistence type="predicted"/>
<keyword evidence="1" id="KW-0472">Membrane</keyword>
<evidence type="ECO:0000313" key="2">
    <source>
        <dbReference type="EMBL" id="MER2494343.1"/>
    </source>
</evidence>
<keyword evidence="1" id="KW-0812">Transmembrane</keyword>
<evidence type="ECO:0000313" key="3">
    <source>
        <dbReference type="Proteomes" id="UP001467690"/>
    </source>
</evidence>
<organism evidence="2 3">
    <name type="scientific">Catenovulum sediminis</name>
    <dbReference type="NCBI Taxonomy" id="1740262"/>
    <lineage>
        <taxon>Bacteria</taxon>
        <taxon>Pseudomonadati</taxon>
        <taxon>Pseudomonadota</taxon>
        <taxon>Gammaproteobacteria</taxon>
        <taxon>Alteromonadales</taxon>
        <taxon>Alteromonadaceae</taxon>
        <taxon>Catenovulum</taxon>
    </lineage>
</organism>